<dbReference type="Proteomes" id="UP000318437">
    <property type="component" value="Unassembled WGS sequence"/>
</dbReference>
<accession>A0A5C6CWW8</accession>
<sequence>MTQELKEVESLAKQHLGSSAKLFPYKTKMGSDSENWWALAVSGKIIGMRRQLSEIQRLVERGPIKKEMLPAPQRSVSAARASLQEDSVQLGLSG</sequence>
<evidence type="ECO:0000313" key="2">
    <source>
        <dbReference type="EMBL" id="TWU27506.1"/>
    </source>
</evidence>
<evidence type="ECO:0000256" key="1">
    <source>
        <dbReference type="SAM" id="MobiDB-lite"/>
    </source>
</evidence>
<name>A0A5C6CWW8_9BACT</name>
<gene>
    <name evidence="2" type="ORF">Pla144_22800</name>
</gene>
<proteinExistence type="predicted"/>
<evidence type="ECO:0000313" key="3">
    <source>
        <dbReference type="Proteomes" id="UP000318437"/>
    </source>
</evidence>
<reference evidence="2 3" key="1">
    <citation type="submission" date="2019-02" db="EMBL/GenBank/DDBJ databases">
        <title>Deep-cultivation of Planctomycetes and their phenomic and genomic characterization uncovers novel biology.</title>
        <authorList>
            <person name="Wiegand S."/>
            <person name="Jogler M."/>
            <person name="Boedeker C."/>
            <person name="Pinto D."/>
            <person name="Vollmers J."/>
            <person name="Rivas-Marin E."/>
            <person name="Kohn T."/>
            <person name="Peeters S.H."/>
            <person name="Heuer A."/>
            <person name="Rast P."/>
            <person name="Oberbeckmann S."/>
            <person name="Bunk B."/>
            <person name="Jeske O."/>
            <person name="Meyerdierks A."/>
            <person name="Storesund J.E."/>
            <person name="Kallscheuer N."/>
            <person name="Luecker S."/>
            <person name="Lage O.M."/>
            <person name="Pohl T."/>
            <person name="Merkel B.J."/>
            <person name="Hornburger P."/>
            <person name="Mueller R.-W."/>
            <person name="Bruemmer F."/>
            <person name="Labrenz M."/>
            <person name="Spormann A.M."/>
            <person name="Op Den Camp H."/>
            <person name="Overmann J."/>
            <person name="Amann R."/>
            <person name="Jetten M.S.M."/>
            <person name="Mascher T."/>
            <person name="Medema M.H."/>
            <person name="Devos D.P."/>
            <person name="Kaster A.-K."/>
            <person name="Ovreas L."/>
            <person name="Rohde M."/>
            <person name="Galperin M.Y."/>
            <person name="Jogler C."/>
        </authorList>
    </citation>
    <scope>NUCLEOTIDE SEQUENCE [LARGE SCALE GENOMIC DNA]</scope>
    <source>
        <strain evidence="2 3">Pla144</strain>
    </source>
</reference>
<dbReference type="EMBL" id="SJPS01000003">
    <property type="protein sequence ID" value="TWU27506.1"/>
    <property type="molecule type" value="Genomic_DNA"/>
</dbReference>
<feature type="region of interest" description="Disordered" evidence="1">
    <location>
        <begin position="71"/>
        <end position="94"/>
    </location>
</feature>
<protein>
    <submittedName>
        <fullName evidence="2">Uncharacterized protein</fullName>
    </submittedName>
</protein>
<comment type="caution">
    <text evidence="2">The sequence shown here is derived from an EMBL/GenBank/DDBJ whole genome shotgun (WGS) entry which is preliminary data.</text>
</comment>
<keyword evidence="3" id="KW-1185">Reference proteome</keyword>
<organism evidence="2 3">
    <name type="scientific">Bythopirellula polymerisocia</name>
    <dbReference type="NCBI Taxonomy" id="2528003"/>
    <lineage>
        <taxon>Bacteria</taxon>
        <taxon>Pseudomonadati</taxon>
        <taxon>Planctomycetota</taxon>
        <taxon>Planctomycetia</taxon>
        <taxon>Pirellulales</taxon>
        <taxon>Lacipirellulaceae</taxon>
        <taxon>Bythopirellula</taxon>
    </lineage>
</organism>
<feature type="compositionally biased region" description="Polar residues" evidence="1">
    <location>
        <begin position="84"/>
        <end position="94"/>
    </location>
</feature>
<dbReference type="AlphaFoldDB" id="A0A5C6CWW8"/>